<dbReference type="Proteomes" id="UP001152766">
    <property type="component" value="Unassembled WGS sequence"/>
</dbReference>
<proteinExistence type="predicted"/>
<dbReference type="GO" id="GO:0035312">
    <property type="term" value="F:5'-3' DNA exonuclease activity"/>
    <property type="evidence" value="ECO:0007669"/>
    <property type="project" value="TreeGrafter"/>
</dbReference>
<evidence type="ECO:0000259" key="1">
    <source>
        <dbReference type="SMART" id="SM00481"/>
    </source>
</evidence>
<dbReference type="Pfam" id="PF02811">
    <property type="entry name" value="PHP"/>
    <property type="match status" value="1"/>
</dbReference>
<keyword evidence="3" id="KW-1185">Reference proteome</keyword>
<gene>
    <name evidence="2" type="ORF">EXJ73_06780</name>
</gene>
<dbReference type="InterPro" id="IPR049742">
    <property type="entry name" value="35NBP"/>
</dbReference>
<dbReference type="EMBL" id="SGUG01000008">
    <property type="protein sequence ID" value="MDG0862176.1"/>
    <property type="molecule type" value="Genomic_DNA"/>
</dbReference>
<dbReference type="InterPro" id="IPR003141">
    <property type="entry name" value="Pol/His_phosphatase_N"/>
</dbReference>
<dbReference type="AlphaFoldDB" id="A0A9X4LFT0"/>
<reference evidence="2" key="1">
    <citation type="submission" date="2019-02" db="EMBL/GenBank/DDBJ databases">
        <title>Draft genome of the type strain Pelomonas aquatica CCUG 52575T.</title>
        <authorList>
            <person name="Gomila M."/>
            <person name="Lalucat J."/>
        </authorList>
    </citation>
    <scope>NUCLEOTIDE SEQUENCE</scope>
    <source>
        <strain evidence="2">CCUG 52575</strain>
    </source>
</reference>
<organism evidence="2 3">
    <name type="scientific">Pelomonas aquatica</name>
    <dbReference type="NCBI Taxonomy" id="431058"/>
    <lineage>
        <taxon>Bacteria</taxon>
        <taxon>Pseudomonadati</taxon>
        <taxon>Pseudomonadota</taxon>
        <taxon>Betaproteobacteria</taxon>
        <taxon>Burkholderiales</taxon>
        <taxon>Sphaerotilaceae</taxon>
        <taxon>Roseateles</taxon>
    </lineage>
</organism>
<feature type="domain" description="Polymerase/histidinol phosphatase N-terminal" evidence="1">
    <location>
        <begin position="49"/>
        <end position="114"/>
    </location>
</feature>
<evidence type="ECO:0000313" key="3">
    <source>
        <dbReference type="Proteomes" id="UP001152766"/>
    </source>
</evidence>
<dbReference type="SUPFAM" id="SSF89550">
    <property type="entry name" value="PHP domain-like"/>
    <property type="match status" value="1"/>
</dbReference>
<dbReference type="InterPro" id="IPR052018">
    <property type="entry name" value="PHP_domain"/>
</dbReference>
<dbReference type="InterPro" id="IPR004013">
    <property type="entry name" value="PHP_dom"/>
</dbReference>
<dbReference type="NCBIfam" id="NF041577">
    <property type="entry name" value="nside_bi_sphtase"/>
    <property type="match status" value="1"/>
</dbReference>
<dbReference type="SMART" id="SM00481">
    <property type="entry name" value="POLIIIAc"/>
    <property type="match status" value="1"/>
</dbReference>
<dbReference type="GO" id="GO:0004534">
    <property type="term" value="F:5'-3' RNA exonuclease activity"/>
    <property type="evidence" value="ECO:0007669"/>
    <property type="project" value="TreeGrafter"/>
</dbReference>
<accession>A0A9X4LFT0</accession>
<dbReference type="PANTHER" id="PTHR42924:SF3">
    <property type="entry name" value="POLYMERASE_HISTIDINOL PHOSPHATASE N-TERMINAL DOMAIN-CONTAINING PROTEIN"/>
    <property type="match status" value="1"/>
</dbReference>
<name>A0A9X4LFT0_9BURK</name>
<comment type="caution">
    <text evidence="2">The sequence shown here is derived from an EMBL/GenBank/DDBJ whole genome shotgun (WGS) entry which is preliminary data.</text>
</comment>
<protein>
    <submittedName>
        <fullName evidence="2">PHP domain-containing protein</fullName>
    </submittedName>
</protein>
<sequence>MLAALSRKHIACAGRLGAARRSSRNTLRGAAALTACENRGVNLDASLNADLHCHSVVSDGTLTPEALAERAKAGGVQLWSLTDHDEIGGQQRAIDAARAAGLAYLTGTEISVSFAGRVVHIVGLGFDHEAPELIEGLRATRGGRGARAREMAASLARVGIHGAFEGALQYVGNPELISRTHFARFLVDAGHCSDVPEVFRRYLTDGKPGFVPHKWAALKDAVGWITRAGGIAVIAHPGRYGFTPTEEYALITEFMTHGGRGIEVVTGSHTAAEFQQYADTALEFGLLASRGSDFHCPDESRTDLGALPPLADRLTPVWAELAERIKH</sequence>
<dbReference type="Gene3D" id="3.20.20.140">
    <property type="entry name" value="Metal-dependent hydrolases"/>
    <property type="match status" value="1"/>
</dbReference>
<evidence type="ECO:0000313" key="2">
    <source>
        <dbReference type="EMBL" id="MDG0862176.1"/>
    </source>
</evidence>
<dbReference type="PANTHER" id="PTHR42924">
    <property type="entry name" value="EXONUCLEASE"/>
    <property type="match status" value="1"/>
</dbReference>
<dbReference type="Gene3D" id="1.10.150.650">
    <property type="match status" value="1"/>
</dbReference>
<dbReference type="InterPro" id="IPR016195">
    <property type="entry name" value="Pol/histidinol_Pase-like"/>
</dbReference>
<dbReference type="CDD" id="cd07438">
    <property type="entry name" value="PHP_HisPPase_AMP"/>
    <property type="match status" value="1"/>
</dbReference>